<dbReference type="InterPro" id="IPR003018">
    <property type="entry name" value="GAF"/>
</dbReference>
<dbReference type="InterPro" id="IPR029787">
    <property type="entry name" value="Nucleotide_cyclase"/>
</dbReference>
<name>Q1IJ19_KORVE</name>
<dbReference type="SUPFAM" id="SSF55781">
    <property type="entry name" value="GAF domain-like"/>
    <property type="match status" value="1"/>
</dbReference>
<dbReference type="GO" id="GO:0043709">
    <property type="term" value="P:cell adhesion involved in single-species biofilm formation"/>
    <property type="evidence" value="ECO:0007669"/>
    <property type="project" value="TreeGrafter"/>
</dbReference>
<dbReference type="Gene3D" id="3.30.70.270">
    <property type="match status" value="1"/>
</dbReference>
<gene>
    <name evidence="4" type="ordered locus">Acid345_4131</name>
</gene>
<dbReference type="eggNOG" id="COG2203">
    <property type="taxonomic scope" value="Bacteria"/>
</dbReference>
<dbReference type="GO" id="GO:1902201">
    <property type="term" value="P:negative regulation of bacterial-type flagellum-dependent cell motility"/>
    <property type="evidence" value="ECO:0007669"/>
    <property type="project" value="TreeGrafter"/>
</dbReference>
<dbReference type="CDD" id="cd01949">
    <property type="entry name" value="GGDEF"/>
    <property type="match status" value="1"/>
</dbReference>
<dbReference type="SUPFAM" id="SSF55073">
    <property type="entry name" value="Nucleotide cyclase"/>
    <property type="match status" value="1"/>
</dbReference>
<dbReference type="STRING" id="204669.Acid345_4131"/>
<evidence type="ECO:0000259" key="3">
    <source>
        <dbReference type="PROSITE" id="PS50887"/>
    </source>
</evidence>
<accession>Q1IJ19</accession>
<dbReference type="EMBL" id="CP000360">
    <property type="protein sequence ID" value="ABF43131.1"/>
    <property type="molecule type" value="Genomic_DNA"/>
</dbReference>
<dbReference type="Pfam" id="PF00990">
    <property type="entry name" value="GGDEF"/>
    <property type="match status" value="1"/>
</dbReference>
<dbReference type="PROSITE" id="PS50887">
    <property type="entry name" value="GGDEF"/>
    <property type="match status" value="1"/>
</dbReference>
<dbReference type="EC" id="2.7.7.65" evidence="1"/>
<dbReference type="NCBIfam" id="TIGR00254">
    <property type="entry name" value="GGDEF"/>
    <property type="match status" value="1"/>
</dbReference>
<dbReference type="Proteomes" id="UP000002432">
    <property type="component" value="Chromosome"/>
</dbReference>
<dbReference type="InterPro" id="IPR050469">
    <property type="entry name" value="Diguanylate_Cyclase"/>
</dbReference>
<keyword evidence="5" id="KW-1185">Reference proteome</keyword>
<evidence type="ECO:0000256" key="2">
    <source>
        <dbReference type="ARBA" id="ARBA00034247"/>
    </source>
</evidence>
<evidence type="ECO:0000256" key="1">
    <source>
        <dbReference type="ARBA" id="ARBA00012528"/>
    </source>
</evidence>
<dbReference type="Pfam" id="PF13185">
    <property type="entry name" value="GAF_2"/>
    <property type="match status" value="1"/>
</dbReference>
<dbReference type="InterPro" id="IPR043128">
    <property type="entry name" value="Rev_trsase/Diguanyl_cyclase"/>
</dbReference>
<feature type="domain" description="GGDEF" evidence="3">
    <location>
        <begin position="225"/>
        <end position="360"/>
    </location>
</feature>
<evidence type="ECO:0000313" key="4">
    <source>
        <dbReference type="EMBL" id="ABF43131.1"/>
    </source>
</evidence>
<evidence type="ECO:0000313" key="5">
    <source>
        <dbReference type="Proteomes" id="UP000002432"/>
    </source>
</evidence>
<dbReference type="SMART" id="SM00267">
    <property type="entry name" value="GGDEF"/>
    <property type="match status" value="1"/>
</dbReference>
<dbReference type="InterPro" id="IPR029016">
    <property type="entry name" value="GAF-like_dom_sf"/>
</dbReference>
<proteinExistence type="predicted"/>
<dbReference type="HOGENOM" id="CLU_000445_11_24_0"/>
<organism evidence="4 5">
    <name type="scientific">Koribacter versatilis (strain Ellin345)</name>
    <dbReference type="NCBI Taxonomy" id="204669"/>
    <lineage>
        <taxon>Bacteria</taxon>
        <taxon>Pseudomonadati</taxon>
        <taxon>Acidobacteriota</taxon>
        <taxon>Terriglobia</taxon>
        <taxon>Terriglobales</taxon>
        <taxon>Candidatus Korobacteraceae</taxon>
        <taxon>Candidatus Korobacter</taxon>
    </lineage>
</organism>
<dbReference type="PANTHER" id="PTHR45138:SF9">
    <property type="entry name" value="DIGUANYLATE CYCLASE DGCM-RELATED"/>
    <property type="match status" value="1"/>
</dbReference>
<sequence length="369" mass="41714">MLPDDATDSIPPERFVVEVFSELDQATVQRRWREVNTILRLAMLGGMQIQLEATLNMLLDFAAEISFFEKSLVYFWEEDSEQVKLRLAGGMDRETAEPFVRGNIFNFWATRFGRPLLVTAGHNLLSDAALESLGARSALIVPLVVSNKVIGSMQLFSAEHESFTREDAQLFWMLTLVAENQLTRDYENEGLIKFAFTDFLTGLKTRGYFEQQLELEIKRAERKRTPIAMLMLDLDHFKTLNDTYGHHVGDQVLRDVSAVLMKDLREVDTAARYGGEEFVIVLPETNTTGAMQVANRIRRGVEQAKFFAGSPRQVERLTISIGIAIYDQDAQSKRELIEAADAALYQAKGQGRNQVVTHAELGVKKKEVS</sequence>
<dbReference type="FunFam" id="3.30.70.270:FF:000001">
    <property type="entry name" value="Diguanylate cyclase domain protein"/>
    <property type="match status" value="1"/>
</dbReference>
<dbReference type="PANTHER" id="PTHR45138">
    <property type="entry name" value="REGULATORY COMPONENTS OF SENSORY TRANSDUCTION SYSTEM"/>
    <property type="match status" value="1"/>
</dbReference>
<dbReference type="InterPro" id="IPR000160">
    <property type="entry name" value="GGDEF_dom"/>
</dbReference>
<dbReference type="KEGG" id="aba:Acid345_4131"/>
<dbReference type="GO" id="GO:0005886">
    <property type="term" value="C:plasma membrane"/>
    <property type="evidence" value="ECO:0007669"/>
    <property type="project" value="TreeGrafter"/>
</dbReference>
<comment type="catalytic activity">
    <reaction evidence="2">
        <text>2 GTP = 3',3'-c-di-GMP + 2 diphosphate</text>
        <dbReference type="Rhea" id="RHEA:24898"/>
        <dbReference type="ChEBI" id="CHEBI:33019"/>
        <dbReference type="ChEBI" id="CHEBI:37565"/>
        <dbReference type="ChEBI" id="CHEBI:58805"/>
        <dbReference type="EC" id="2.7.7.65"/>
    </reaction>
</comment>
<protein>
    <recommendedName>
        <fullName evidence="1">diguanylate cyclase</fullName>
        <ecNumber evidence="1">2.7.7.65</ecNumber>
    </recommendedName>
</protein>
<dbReference type="GO" id="GO:0052621">
    <property type="term" value="F:diguanylate cyclase activity"/>
    <property type="evidence" value="ECO:0007669"/>
    <property type="project" value="UniProtKB-EC"/>
</dbReference>
<dbReference type="OrthoDB" id="9783388at2"/>
<dbReference type="Gene3D" id="3.30.450.40">
    <property type="match status" value="1"/>
</dbReference>
<dbReference type="AlphaFoldDB" id="Q1IJ19"/>
<reference evidence="4 5" key="1">
    <citation type="journal article" date="2009" name="Appl. Environ. Microbiol.">
        <title>Three genomes from the phylum Acidobacteria provide insight into the lifestyles of these microorganisms in soils.</title>
        <authorList>
            <person name="Ward N.L."/>
            <person name="Challacombe J.F."/>
            <person name="Janssen P.H."/>
            <person name="Henrissat B."/>
            <person name="Coutinho P.M."/>
            <person name="Wu M."/>
            <person name="Xie G."/>
            <person name="Haft D.H."/>
            <person name="Sait M."/>
            <person name="Badger J."/>
            <person name="Barabote R.D."/>
            <person name="Bradley B."/>
            <person name="Brettin T.S."/>
            <person name="Brinkac L.M."/>
            <person name="Bruce D."/>
            <person name="Creasy T."/>
            <person name="Daugherty S.C."/>
            <person name="Davidsen T.M."/>
            <person name="DeBoy R.T."/>
            <person name="Detter J.C."/>
            <person name="Dodson R.J."/>
            <person name="Durkin A.S."/>
            <person name="Ganapathy A."/>
            <person name="Gwinn-Giglio M."/>
            <person name="Han C.S."/>
            <person name="Khouri H."/>
            <person name="Kiss H."/>
            <person name="Kothari S.P."/>
            <person name="Madupu R."/>
            <person name="Nelson K.E."/>
            <person name="Nelson W.C."/>
            <person name="Paulsen I."/>
            <person name="Penn K."/>
            <person name="Ren Q."/>
            <person name="Rosovitz M.J."/>
            <person name="Selengut J.D."/>
            <person name="Shrivastava S."/>
            <person name="Sullivan S.A."/>
            <person name="Tapia R."/>
            <person name="Thompson L.S."/>
            <person name="Watkins K.L."/>
            <person name="Yang Q."/>
            <person name="Yu C."/>
            <person name="Zafar N."/>
            <person name="Zhou L."/>
            <person name="Kuske C.R."/>
        </authorList>
    </citation>
    <scope>NUCLEOTIDE SEQUENCE [LARGE SCALE GENOMIC DNA]</scope>
    <source>
        <strain evidence="4 5">Ellin345</strain>
    </source>
</reference>
<dbReference type="eggNOG" id="COG3706">
    <property type="taxonomic scope" value="Bacteria"/>
</dbReference>
<dbReference type="EnsemblBacteria" id="ABF43131">
    <property type="protein sequence ID" value="ABF43131"/>
    <property type="gene ID" value="Acid345_4131"/>
</dbReference>
<dbReference type="RefSeq" id="WP_011524930.1">
    <property type="nucleotide sequence ID" value="NC_008009.1"/>
</dbReference>